<dbReference type="AlphaFoldDB" id="A0AAV9GFP9"/>
<dbReference type="EMBL" id="MU865959">
    <property type="protein sequence ID" value="KAK4446203.1"/>
    <property type="molecule type" value="Genomic_DNA"/>
</dbReference>
<gene>
    <name evidence="3" type="ORF">QBC34DRAFT_357226</name>
</gene>
<comment type="caution">
    <text evidence="3">The sequence shown here is derived from an EMBL/GenBank/DDBJ whole genome shotgun (WGS) entry which is preliminary data.</text>
</comment>
<feature type="transmembrane region" description="Helical" evidence="2">
    <location>
        <begin position="127"/>
        <end position="147"/>
    </location>
</feature>
<feature type="transmembrane region" description="Helical" evidence="2">
    <location>
        <begin position="184"/>
        <end position="203"/>
    </location>
</feature>
<protein>
    <submittedName>
        <fullName evidence="3">Uncharacterized protein</fullName>
    </submittedName>
</protein>
<keyword evidence="2" id="KW-0472">Membrane</keyword>
<reference evidence="3" key="2">
    <citation type="submission" date="2023-05" db="EMBL/GenBank/DDBJ databases">
        <authorList>
            <consortium name="Lawrence Berkeley National Laboratory"/>
            <person name="Steindorff A."/>
            <person name="Hensen N."/>
            <person name="Bonometti L."/>
            <person name="Westerberg I."/>
            <person name="Brannstrom I.O."/>
            <person name="Guillou S."/>
            <person name="Cros-Aarteil S."/>
            <person name="Calhoun S."/>
            <person name="Haridas S."/>
            <person name="Kuo A."/>
            <person name="Mondo S."/>
            <person name="Pangilinan J."/>
            <person name="Riley R."/>
            <person name="Labutti K."/>
            <person name="Andreopoulos B."/>
            <person name="Lipzen A."/>
            <person name="Chen C."/>
            <person name="Yanf M."/>
            <person name="Daum C."/>
            <person name="Ng V."/>
            <person name="Clum A."/>
            <person name="Ohm R."/>
            <person name="Martin F."/>
            <person name="Silar P."/>
            <person name="Natvig D."/>
            <person name="Lalanne C."/>
            <person name="Gautier V."/>
            <person name="Ament-Velasquez S.L."/>
            <person name="Kruys A."/>
            <person name="Hutchinson M.I."/>
            <person name="Powell A.J."/>
            <person name="Barry K."/>
            <person name="Miller A.N."/>
            <person name="Grigoriev I.V."/>
            <person name="Debuchy R."/>
            <person name="Gladieux P."/>
            <person name="Thoren M.H."/>
            <person name="Johannesson H."/>
        </authorList>
    </citation>
    <scope>NUCLEOTIDE SEQUENCE</scope>
    <source>
        <strain evidence="3">PSN243</strain>
    </source>
</reference>
<keyword evidence="2" id="KW-1133">Transmembrane helix</keyword>
<feature type="transmembrane region" description="Helical" evidence="2">
    <location>
        <begin position="92"/>
        <end position="115"/>
    </location>
</feature>
<keyword evidence="2" id="KW-0812">Transmembrane</keyword>
<feature type="compositionally biased region" description="Low complexity" evidence="1">
    <location>
        <begin position="10"/>
        <end position="23"/>
    </location>
</feature>
<evidence type="ECO:0000256" key="2">
    <source>
        <dbReference type="SAM" id="Phobius"/>
    </source>
</evidence>
<organism evidence="3 4">
    <name type="scientific">Podospora aff. communis PSN243</name>
    <dbReference type="NCBI Taxonomy" id="3040156"/>
    <lineage>
        <taxon>Eukaryota</taxon>
        <taxon>Fungi</taxon>
        <taxon>Dikarya</taxon>
        <taxon>Ascomycota</taxon>
        <taxon>Pezizomycotina</taxon>
        <taxon>Sordariomycetes</taxon>
        <taxon>Sordariomycetidae</taxon>
        <taxon>Sordariales</taxon>
        <taxon>Podosporaceae</taxon>
        <taxon>Podospora</taxon>
    </lineage>
</organism>
<feature type="transmembrane region" description="Helical" evidence="2">
    <location>
        <begin position="636"/>
        <end position="665"/>
    </location>
</feature>
<proteinExistence type="predicted"/>
<sequence length="736" mass="80058">MAARYSDPIGVSGPVPQRPGVVVGDRHEEKGAPTVESTLLRHSHDNHSPDTQSRHSQDSQSHEQETAQNTTRKPPGWPTTPVELKSTGWGVLFSDITSVLLSVPFLVLAVALMRLDGVRVDEWRQTYTNAILVAATLFPLVFASVAGRLTSQVARWKLERGSPIESLEQWLQSRTVFTAIYTQIRLSLFNVAAVALVLVWISSPLGSQSVQRQLGTIFEVDETAATAEYFGTDAPSGFVRHLAVSPGTANGLTAWTSVLNALYSVALFAPNDTRMAPTDVWGNLKIPLLSSHHPSRSGPEWSYTAADSPTVFSSLAGLPMPRMPQGNSTFTIESSYLQLICDPAVSNQGFRQTEIQPFPNNQNNFTAVPGNQTLYGYRFNQTLECPNAACPDREATWWLALEGLYVNPNWTSPGWHSERYGVNWKSQYELTTPAIFRNETGLAASQATLVLGTIERTAPPFLSQDVEGLVTCTVSQPYVQSRVECLVSALDANKPSCRVTAQRPSQQPHPSSNITHLSFFEVFRAFSGSLPRATGFRNLRTIQDPTLYYLASGSATRFLEPDAGLAPSERVSMLSSASASDISIRFTQLLNTYLLLSQTVADVDSKTGNLFDVSAERAVTGAATSTRLVEVYTVSWSWAGLFLAAAAVLLVCAVAGIVFAHLAVVPDILGFASSSVRDARYIQLPRGAGGLDGMDLSRALKGEEVQYGVVETGEESSLGVSWKGSVDRVRRGGRHW</sequence>
<keyword evidence="4" id="KW-1185">Reference proteome</keyword>
<evidence type="ECO:0000313" key="3">
    <source>
        <dbReference type="EMBL" id="KAK4446203.1"/>
    </source>
</evidence>
<name>A0AAV9GFP9_9PEZI</name>
<dbReference type="Proteomes" id="UP001321760">
    <property type="component" value="Unassembled WGS sequence"/>
</dbReference>
<accession>A0AAV9GFP9</accession>
<evidence type="ECO:0000313" key="4">
    <source>
        <dbReference type="Proteomes" id="UP001321760"/>
    </source>
</evidence>
<feature type="compositionally biased region" description="Basic and acidic residues" evidence="1">
    <location>
        <begin position="42"/>
        <end position="65"/>
    </location>
</feature>
<feature type="region of interest" description="Disordered" evidence="1">
    <location>
        <begin position="1"/>
        <end position="81"/>
    </location>
</feature>
<evidence type="ECO:0000256" key="1">
    <source>
        <dbReference type="SAM" id="MobiDB-lite"/>
    </source>
</evidence>
<reference evidence="3" key="1">
    <citation type="journal article" date="2023" name="Mol. Phylogenet. Evol.">
        <title>Genome-scale phylogeny and comparative genomics of the fungal order Sordariales.</title>
        <authorList>
            <person name="Hensen N."/>
            <person name="Bonometti L."/>
            <person name="Westerberg I."/>
            <person name="Brannstrom I.O."/>
            <person name="Guillou S."/>
            <person name="Cros-Aarteil S."/>
            <person name="Calhoun S."/>
            <person name="Haridas S."/>
            <person name="Kuo A."/>
            <person name="Mondo S."/>
            <person name="Pangilinan J."/>
            <person name="Riley R."/>
            <person name="LaButti K."/>
            <person name="Andreopoulos B."/>
            <person name="Lipzen A."/>
            <person name="Chen C."/>
            <person name="Yan M."/>
            <person name="Daum C."/>
            <person name="Ng V."/>
            <person name="Clum A."/>
            <person name="Steindorff A."/>
            <person name="Ohm R.A."/>
            <person name="Martin F."/>
            <person name="Silar P."/>
            <person name="Natvig D.O."/>
            <person name="Lalanne C."/>
            <person name="Gautier V."/>
            <person name="Ament-Velasquez S.L."/>
            <person name="Kruys A."/>
            <person name="Hutchinson M.I."/>
            <person name="Powell A.J."/>
            <person name="Barry K."/>
            <person name="Miller A.N."/>
            <person name="Grigoriev I.V."/>
            <person name="Debuchy R."/>
            <person name="Gladieux P."/>
            <person name="Hiltunen Thoren M."/>
            <person name="Johannesson H."/>
        </authorList>
    </citation>
    <scope>NUCLEOTIDE SEQUENCE</scope>
    <source>
        <strain evidence="3">PSN243</strain>
    </source>
</reference>